<dbReference type="STRING" id="1965070.A0A3S3P1Y0"/>
<evidence type="ECO:0000256" key="9">
    <source>
        <dbReference type="RuleBase" id="RU000688"/>
    </source>
</evidence>
<reference evidence="12 13" key="1">
    <citation type="journal article" date="2018" name="Gigascience">
        <title>Genomes of trombidid mites reveal novel predicted allergens and laterally-transferred genes associated with secondary metabolism.</title>
        <authorList>
            <person name="Dong X."/>
            <person name="Chaisiri K."/>
            <person name="Xia D."/>
            <person name="Armstrong S.D."/>
            <person name="Fang Y."/>
            <person name="Donnelly M.J."/>
            <person name="Kadowaki T."/>
            <person name="McGarry J.W."/>
            <person name="Darby A.C."/>
            <person name="Makepeace B.L."/>
        </authorList>
    </citation>
    <scope>NUCLEOTIDE SEQUENCE [LARGE SCALE GENOMIC DNA]</scope>
    <source>
        <strain evidence="12">UoL-WK</strain>
    </source>
</reference>
<evidence type="ECO:0000256" key="8">
    <source>
        <dbReference type="ARBA" id="ARBA00023224"/>
    </source>
</evidence>
<evidence type="ECO:0000256" key="2">
    <source>
        <dbReference type="ARBA" id="ARBA00010663"/>
    </source>
</evidence>
<dbReference type="PRINTS" id="PR01012">
    <property type="entry name" value="NRPEPTIDEYR"/>
</dbReference>
<evidence type="ECO:0000313" key="13">
    <source>
        <dbReference type="Proteomes" id="UP000285301"/>
    </source>
</evidence>
<feature type="transmembrane region" description="Helical" evidence="10">
    <location>
        <begin position="112"/>
        <end position="136"/>
    </location>
</feature>
<dbReference type="GO" id="GO:0016020">
    <property type="term" value="C:membrane"/>
    <property type="evidence" value="ECO:0007669"/>
    <property type="project" value="UniProtKB-SubCell"/>
</dbReference>
<evidence type="ECO:0000256" key="3">
    <source>
        <dbReference type="ARBA" id="ARBA00022692"/>
    </source>
</evidence>
<feature type="domain" description="G-protein coupled receptors family 1 profile" evidence="11">
    <location>
        <begin position="1"/>
        <end position="226"/>
    </location>
</feature>
<dbReference type="Pfam" id="PF00001">
    <property type="entry name" value="7tm_1"/>
    <property type="match status" value="1"/>
</dbReference>
<keyword evidence="7 9" id="KW-0675">Receptor</keyword>
<evidence type="ECO:0000256" key="10">
    <source>
        <dbReference type="SAM" id="Phobius"/>
    </source>
</evidence>
<dbReference type="Proteomes" id="UP000285301">
    <property type="component" value="Unassembled WGS sequence"/>
</dbReference>
<dbReference type="PROSITE" id="PS50262">
    <property type="entry name" value="G_PROTEIN_RECEP_F1_2"/>
    <property type="match status" value="1"/>
</dbReference>
<evidence type="ECO:0000259" key="11">
    <source>
        <dbReference type="PROSITE" id="PS50262"/>
    </source>
</evidence>
<dbReference type="GO" id="GO:0004983">
    <property type="term" value="F:neuropeptide Y receptor activity"/>
    <property type="evidence" value="ECO:0007669"/>
    <property type="project" value="InterPro"/>
</dbReference>
<dbReference type="OrthoDB" id="9046662at2759"/>
<feature type="non-terminal residue" evidence="12">
    <location>
        <position position="1"/>
    </location>
</feature>
<keyword evidence="8 9" id="KW-0807">Transducer</keyword>
<evidence type="ECO:0000256" key="7">
    <source>
        <dbReference type="ARBA" id="ARBA00023170"/>
    </source>
</evidence>
<gene>
    <name evidence="12" type="ORF">B4U79_12859</name>
</gene>
<comment type="subcellular location">
    <subcellularLocation>
        <location evidence="1">Membrane</location>
        <topology evidence="1">Multi-pass membrane protein</topology>
    </subcellularLocation>
</comment>
<feature type="transmembrane region" description="Helical" evidence="10">
    <location>
        <begin position="12"/>
        <end position="32"/>
    </location>
</feature>
<dbReference type="SUPFAM" id="SSF81321">
    <property type="entry name" value="Family A G protein-coupled receptor-like"/>
    <property type="match status" value="1"/>
</dbReference>
<dbReference type="Gene3D" id="1.20.1070.10">
    <property type="entry name" value="Rhodopsin 7-helix transmembrane proteins"/>
    <property type="match status" value="1"/>
</dbReference>
<dbReference type="PANTHER" id="PTHR24235">
    <property type="entry name" value="NEUROPEPTIDE Y RECEPTOR"/>
    <property type="match status" value="1"/>
</dbReference>
<dbReference type="InterPro" id="IPR000276">
    <property type="entry name" value="GPCR_Rhodpsn"/>
</dbReference>
<feature type="transmembrane region" description="Helical" evidence="10">
    <location>
        <begin position="170"/>
        <end position="191"/>
    </location>
</feature>
<comment type="similarity">
    <text evidence="2 9">Belongs to the G-protein coupled receptor 1 family.</text>
</comment>
<comment type="caution">
    <text evidence="12">The sequence shown here is derived from an EMBL/GenBank/DDBJ whole genome shotgun (WGS) entry which is preliminary data.</text>
</comment>
<keyword evidence="3 9" id="KW-0812">Transmembrane</keyword>
<organism evidence="12 13">
    <name type="scientific">Dinothrombium tinctorium</name>
    <dbReference type="NCBI Taxonomy" id="1965070"/>
    <lineage>
        <taxon>Eukaryota</taxon>
        <taxon>Metazoa</taxon>
        <taxon>Ecdysozoa</taxon>
        <taxon>Arthropoda</taxon>
        <taxon>Chelicerata</taxon>
        <taxon>Arachnida</taxon>
        <taxon>Acari</taxon>
        <taxon>Acariformes</taxon>
        <taxon>Trombidiformes</taxon>
        <taxon>Prostigmata</taxon>
        <taxon>Anystina</taxon>
        <taxon>Parasitengona</taxon>
        <taxon>Trombidioidea</taxon>
        <taxon>Trombidiidae</taxon>
        <taxon>Dinothrombium</taxon>
    </lineage>
</organism>
<evidence type="ECO:0000256" key="6">
    <source>
        <dbReference type="ARBA" id="ARBA00023136"/>
    </source>
</evidence>
<keyword evidence="4 10" id="KW-1133">Transmembrane helix</keyword>
<evidence type="ECO:0000313" key="12">
    <source>
        <dbReference type="EMBL" id="RWS13049.1"/>
    </source>
</evidence>
<name>A0A3S3P1Y0_9ACAR</name>
<keyword evidence="6 10" id="KW-0472">Membrane</keyword>
<evidence type="ECO:0000256" key="1">
    <source>
        <dbReference type="ARBA" id="ARBA00004141"/>
    </source>
</evidence>
<dbReference type="InterPro" id="IPR000611">
    <property type="entry name" value="NPY_rcpt"/>
</dbReference>
<evidence type="ECO:0000256" key="5">
    <source>
        <dbReference type="ARBA" id="ARBA00023040"/>
    </source>
</evidence>
<keyword evidence="13" id="KW-1185">Reference proteome</keyword>
<accession>A0A3S3P1Y0</accession>
<dbReference type="EMBL" id="NCKU01001117">
    <property type="protein sequence ID" value="RWS13049.1"/>
    <property type="molecule type" value="Genomic_DNA"/>
</dbReference>
<dbReference type="PROSITE" id="PS00237">
    <property type="entry name" value="G_PROTEIN_RECEP_F1_1"/>
    <property type="match status" value="1"/>
</dbReference>
<proteinExistence type="inferred from homology"/>
<dbReference type="AlphaFoldDB" id="A0A3S3P1Y0"/>
<feature type="transmembrane region" description="Helical" evidence="10">
    <location>
        <begin position="44"/>
        <end position="66"/>
    </location>
</feature>
<sequence>LVTCKLVEGLEATSIFVSTISITAIALDRYNVIIKPKKQLWKPLQSIFILTSIWLFGLSLSLPLFWSRTIKEDNLREKLKGNVPKLVSALDIPNVTVELCIEEWPLQHGRAIYSLFTVIFQYILPIIIVSISYTCICNRLENRMLEKTKGTQLEEKREQDRNRVHRTNLLLRYTAIIFGISWLPLNILNILTDLWITFDNPSTFRIVFACCHMIGMSSACSNPFLYGWLNDNFRKEFKEILAPCCPSRAQTELIVLCQQDEQINSQLRSQRRNESINKKCDLIVVSNNV</sequence>
<dbReference type="PANTHER" id="PTHR24235:SF30">
    <property type="entry name" value="NEUROPEPTIDE F RECEPTOR"/>
    <property type="match status" value="1"/>
</dbReference>
<protein>
    <submittedName>
        <fullName evidence="12">Neuropeptide F receptor-like protein</fullName>
    </submittedName>
</protein>
<dbReference type="InterPro" id="IPR017452">
    <property type="entry name" value="GPCR_Rhodpsn_7TM"/>
</dbReference>
<feature type="non-terminal residue" evidence="12">
    <location>
        <position position="289"/>
    </location>
</feature>
<evidence type="ECO:0000256" key="4">
    <source>
        <dbReference type="ARBA" id="ARBA00022989"/>
    </source>
</evidence>
<feature type="transmembrane region" description="Helical" evidence="10">
    <location>
        <begin position="203"/>
        <end position="229"/>
    </location>
</feature>
<dbReference type="PRINTS" id="PR00237">
    <property type="entry name" value="GPCRRHODOPSN"/>
</dbReference>
<keyword evidence="5 9" id="KW-0297">G-protein coupled receptor</keyword>